<comment type="caution">
    <text evidence="6">The sequence shown here is derived from an EMBL/GenBank/DDBJ whole genome shotgun (WGS) entry which is preliminary data.</text>
</comment>
<dbReference type="InterPro" id="IPR011990">
    <property type="entry name" value="TPR-like_helical_dom_sf"/>
</dbReference>
<feature type="domain" description="GGDEF" evidence="5">
    <location>
        <begin position="504"/>
        <end position="641"/>
    </location>
</feature>
<dbReference type="PANTHER" id="PTHR45138:SF9">
    <property type="entry name" value="DIGUANYLATE CYCLASE DGCM-RELATED"/>
    <property type="match status" value="1"/>
</dbReference>
<keyword evidence="4" id="KW-0732">Signal</keyword>
<dbReference type="PROSITE" id="PS50887">
    <property type="entry name" value="GGDEF"/>
    <property type="match status" value="1"/>
</dbReference>
<evidence type="ECO:0000256" key="3">
    <source>
        <dbReference type="SAM" id="Phobius"/>
    </source>
</evidence>
<evidence type="ECO:0000313" key="7">
    <source>
        <dbReference type="Proteomes" id="UP001246372"/>
    </source>
</evidence>
<dbReference type="SMART" id="SM00267">
    <property type="entry name" value="GGDEF"/>
    <property type="match status" value="1"/>
</dbReference>
<gene>
    <name evidence="6" type="ORF">RQP53_17635</name>
</gene>
<keyword evidence="3" id="KW-1133">Transmembrane helix</keyword>
<dbReference type="Pfam" id="PF00990">
    <property type="entry name" value="GGDEF"/>
    <property type="match status" value="1"/>
</dbReference>
<keyword evidence="3" id="KW-0812">Transmembrane</keyword>
<reference evidence="6" key="1">
    <citation type="submission" date="2023-09" db="EMBL/GenBank/DDBJ databases">
        <title>Paucibacter sp. APW11 Genome sequencing and assembly.</title>
        <authorList>
            <person name="Kim I."/>
        </authorList>
    </citation>
    <scope>NUCLEOTIDE SEQUENCE</scope>
    <source>
        <strain evidence="6">APW11</strain>
    </source>
</reference>
<dbReference type="GO" id="GO:0052621">
    <property type="term" value="F:diguanylate cyclase activity"/>
    <property type="evidence" value="ECO:0007669"/>
    <property type="project" value="UniProtKB-EC"/>
</dbReference>
<dbReference type="SUPFAM" id="SSF48452">
    <property type="entry name" value="TPR-like"/>
    <property type="match status" value="1"/>
</dbReference>
<dbReference type="Proteomes" id="UP001246372">
    <property type="component" value="Unassembled WGS sequence"/>
</dbReference>
<accession>A0ABU3PEU2</accession>
<evidence type="ECO:0000259" key="5">
    <source>
        <dbReference type="PROSITE" id="PS50887"/>
    </source>
</evidence>
<dbReference type="PANTHER" id="PTHR45138">
    <property type="entry name" value="REGULATORY COMPONENTS OF SENSORY TRANSDUCTION SYSTEM"/>
    <property type="match status" value="1"/>
</dbReference>
<dbReference type="EC" id="2.7.7.65" evidence="1"/>
<sequence length="676" mass="74954">MRPQLRASLGVLMLAGLALLLLPAVHAAPADLDAELQQLMRLGYDKPEAALERLHLLQRQASSAEQRALLRMTEARLLAQSGEASTAQQIIDTLREQFGPQPTLQDRLELLRAEIADRQGQSEQAFSAAQRALDGLGGACDAIESIEQLPRGCDFRSAWAALRIIERTHLARGAYALAEVAAKQALELAQAGHDVYASAMSMGALALIQEQREQPELARRWLTQALQTAQGDALILSRIKTYQATVEGRRGNAVGQTDALLEALKLAREADAPHLLAQVQANLTDSYLKQNEAKRALQLAEQALPVLQRFKDVRSERVVRHNMALAHLKLQQFDQARAQLAEVERLRRGQLEPTTRIRELRELTEAWAAAGQPREAIRIFHEERALTEKVHARDREASLQQLKVKFDTERKQRDLKLLNGDKVLKEQQLANRNLAQQVGMAVAGLLGLSLILVVVMLRRVREANRRLKANQKLLREQSERDPLTDLANRRHFLAVMERHAKEVFNGALLMVDIDHFKHVNDEHGHAAGDAVICEVARRISLAVRSEDLVVRWGGEEFLVFVPGMAQAQLVALAERILFSVGATPVATENGPLRVTVSIGFAHFPLPPVRLDLHWERAVNWADMVLYTAKAQGRNRAVGITTVDAADADALLQIEADFDAACSSERVQLCTVVGPTA</sequence>
<protein>
    <recommendedName>
        <fullName evidence="1">diguanylate cyclase</fullName>
        <ecNumber evidence="1">2.7.7.65</ecNumber>
    </recommendedName>
</protein>
<comment type="catalytic activity">
    <reaction evidence="2">
        <text>2 GTP = 3',3'-c-di-GMP + 2 diphosphate</text>
        <dbReference type="Rhea" id="RHEA:24898"/>
        <dbReference type="ChEBI" id="CHEBI:33019"/>
        <dbReference type="ChEBI" id="CHEBI:37565"/>
        <dbReference type="ChEBI" id="CHEBI:58805"/>
        <dbReference type="EC" id="2.7.7.65"/>
    </reaction>
</comment>
<dbReference type="EMBL" id="JAVXZY010000007">
    <property type="protein sequence ID" value="MDT9001105.1"/>
    <property type="molecule type" value="Genomic_DNA"/>
</dbReference>
<dbReference type="InterPro" id="IPR029787">
    <property type="entry name" value="Nucleotide_cyclase"/>
</dbReference>
<evidence type="ECO:0000256" key="2">
    <source>
        <dbReference type="ARBA" id="ARBA00034247"/>
    </source>
</evidence>
<feature type="transmembrane region" description="Helical" evidence="3">
    <location>
        <begin position="438"/>
        <end position="457"/>
    </location>
</feature>
<dbReference type="CDD" id="cd01949">
    <property type="entry name" value="GGDEF"/>
    <property type="match status" value="1"/>
</dbReference>
<dbReference type="Gene3D" id="1.25.40.10">
    <property type="entry name" value="Tetratricopeptide repeat domain"/>
    <property type="match status" value="1"/>
</dbReference>
<organism evidence="6 7">
    <name type="scientific">Roseateles aquae</name>
    <dbReference type="NCBI Taxonomy" id="3077235"/>
    <lineage>
        <taxon>Bacteria</taxon>
        <taxon>Pseudomonadati</taxon>
        <taxon>Pseudomonadota</taxon>
        <taxon>Betaproteobacteria</taxon>
        <taxon>Burkholderiales</taxon>
        <taxon>Sphaerotilaceae</taxon>
        <taxon>Roseateles</taxon>
    </lineage>
</organism>
<keyword evidence="7" id="KW-1185">Reference proteome</keyword>
<name>A0ABU3PEU2_9BURK</name>
<dbReference type="InterPro" id="IPR050469">
    <property type="entry name" value="Diguanylate_Cyclase"/>
</dbReference>
<feature type="signal peptide" evidence="4">
    <location>
        <begin position="1"/>
        <end position="27"/>
    </location>
</feature>
<dbReference type="NCBIfam" id="TIGR00254">
    <property type="entry name" value="GGDEF"/>
    <property type="match status" value="1"/>
</dbReference>
<dbReference type="SUPFAM" id="SSF55073">
    <property type="entry name" value="Nucleotide cyclase"/>
    <property type="match status" value="1"/>
</dbReference>
<evidence type="ECO:0000313" key="6">
    <source>
        <dbReference type="EMBL" id="MDT9001105.1"/>
    </source>
</evidence>
<feature type="chain" id="PRO_5046432869" description="diguanylate cyclase" evidence="4">
    <location>
        <begin position="28"/>
        <end position="676"/>
    </location>
</feature>
<proteinExistence type="predicted"/>
<keyword evidence="6" id="KW-0548">Nucleotidyltransferase</keyword>
<evidence type="ECO:0000256" key="4">
    <source>
        <dbReference type="SAM" id="SignalP"/>
    </source>
</evidence>
<dbReference type="InterPro" id="IPR000160">
    <property type="entry name" value="GGDEF_dom"/>
</dbReference>
<evidence type="ECO:0000256" key="1">
    <source>
        <dbReference type="ARBA" id="ARBA00012528"/>
    </source>
</evidence>
<dbReference type="InterPro" id="IPR043128">
    <property type="entry name" value="Rev_trsase/Diguanyl_cyclase"/>
</dbReference>
<dbReference type="RefSeq" id="WP_315651990.1">
    <property type="nucleotide sequence ID" value="NZ_JAVXZY010000007.1"/>
</dbReference>
<keyword evidence="3" id="KW-0472">Membrane</keyword>
<dbReference type="Gene3D" id="3.30.70.270">
    <property type="match status" value="1"/>
</dbReference>
<keyword evidence="6" id="KW-0808">Transferase</keyword>